<dbReference type="InterPro" id="IPR045860">
    <property type="entry name" value="Snake_toxin-like_sf"/>
</dbReference>
<sequence length="137" mass="14697">MKLWLASVCALLVSLSAVLALKCQECADISGYPSSFSSCTSQDTKSIECTSPGFDSCITFKMTVQRPGGDPLNAEMRNCSSRSLFCDKNSNLDLCKLTNDSTGGMLTACSTVCCEGDMCNKDPARPWSLRGLLRGLN</sequence>
<evidence type="ECO:0008006" key="4">
    <source>
        <dbReference type="Google" id="ProtNLM"/>
    </source>
</evidence>
<keyword evidence="3" id="KW-1185">Reference proteome</keyword>
<dbReference type="EMBL" id="CALNXJ010000034">
    <property type="protein sequence ID" value="CAH3140338.1"/>
    <property type="molecule type" value="Genomic_DNA"/>
</dbReference>
<protein>
    <recommendedName>
        <fullName evidence="4">Sodefrin-like factor</fullName>
    </recommendedName>
</protein>
<gene>
    <name evidence="2" type="ORF">PMEA_00019324</name>
</gene>
<evidence type="ECO:0000313" key="2">
    <source>
        <dbReference type="EMBL" id="CAH3140338.1"/>
    </source>
</evidence>
<accession>A0AAU9X850</accession>
<proteinExistence type="predicted"/>
<name>A0AAU9X850_9CNID</name>
<evidence type="ECO:0000313" key="3">
    <source>
        <dbReference type="Proteomes" id="UP001159428"/>
    </source>
</evidence>
<dbReference type="Proteomes" id="UP001159428">
    <property type="component" value="Unassembled WGS sequence"/>
</dbReference>
<dbReference type="Gene3D" id="2.10.60.10">
    <property type="entry name" value="CD59"/>
    <property type="match status" value="1"/>
</dbReference>
<feature type="signal peptide" evidence="1">
    <location>
        <begin position="1"/>
        <end position="20"/>
    </location>
</feature>
<comment type="caution">
    <text evidence="2">The sequence shown here is derived from an EMBL/GenBank/DDBJ whole genome shotgun (WGS) entry which is preliminary data.</text>
</comment>
<reference evidence="2 3" key="1">
    <citation type="submission" date="2022-05" db="EMBL/GenBank/DDBJ databases">
        <authorList>
            <consortium name="Genoscope - CEA"/>
            <person name="William W."/>
        </authorList>
    </citation>
    <scope>NUCLEOTIDE SEQUENCE [LARGE SCALE GENOMIC DNA]</scope>
</reference>
<evidence type="ECO:0000256" key="1">
    <source>
        <dbReference type="SAM" id="SignalP"/>
    </source>
</evidence>
<dbReference type="AlphaFoldDB" id="A0AAU9X850"/>
<keyword evidence="1" id="KW-0732">Signal</keyword>
<organism evidence="2 3">
    <name type="scientific">Pocillopora meandrina</name>
    <dbReference type="NCBI Taxonomy" id="46732"/>
    <lineage>
        <taxon>Eukaryota</taxon>
        <taxon>Metazoa</taxon>
        <taxon>Cnidaria</taxon>
        <taxon>Anthozoa</taxon>
        <taxon>Hexacorallia</taxon>
        <taxon>Scleractinia</taxon>
        <taxon>Astrocoeniina</taxon>
        <taxon>Pocilloporidae</taxon>
        <taxon>Pocillopora</taxon>
    </lineage>
</organism>
<feature type="chain" id="PRO_5043628225" description="Sodefrin-like factor" evidence="1">
    <location>
        <begin position="21"/>
        <end position="137"/>
    </location>
</feature>